<accession>A0A6J8A2C5</accession>
<dbReference type="Proteomes" id="UP000507470">
    <property type="component" value="Unassembled WGS sequence"/>
</dbReference>
<keyword evidence="5" id="KW-1185">Reference proteome</keyword>
<sequence length="285" mass="32375">MSVKDLHSAIQMLNMKCVADILNSDPDVNCACFQETALTRAVRGKLDEIINILEYPHTDINVGNQFDRTPLYFASSNCQVKLVDDLLEKGSDENCSDVAGVTPLGVSAYYDHWKTSEILIRAGEGGDEKKPDKLFEKLEAYCNPRKNEVLESHRFWMVPYQEPFDNFLTELRTRANSCNFQEKGRLTQSIKLHTMVSSKRKLTNLKVKDPKLDTLNHRVKLLTTHKLTTKNVISVATNMKGKMKYVQHGEKHAMLVKVETILNLNASKYTQSAQHKVTKKKMTVG</sequence>
<keyword evidence="2 3" id="KW-0040">ANK repeat</keyword>
<dbReference type="SMART" id="SM00248">
    <property type="entry name" value="ANK"/>
    <property type="match status" value="4"/>
</dbReference>
<evidence type="ECO:0000256" key="3">
    <source>
        <dbReference type="PROSITE-ProRule" id="PRU00023"/>
    </source>
</evidence>
<reference evidence="4 5" key="1">
    <citation type="submission" date="2020-06" db="EMBL/GenBank/DDBJ databases">
        <authorList>
            <person name="Li R."/>
            <person name="Bekaert M."/>
        </authorList>
    </citation>
    <scope>NUCLEOTIDE SEQUENCE [LARGE SCALE GENOMIC DNA]</scope>
    <source>
        <strain evidence="5">wild</strain>
    </source>
</reference>
<dbReference type="PROSITE" id="PS50297">
    <property type="entry name" value="ANK_REP_REGION"/>
    <property type="match status" value="1"/>
</dbReference>
<dbReference type="PANTHER" id="PTHR24198">
    <property type="entry name" value="ANKYRIN REPEAT AND PROTEIN KINASE DOMAIN-CONTAINING PROTEIN"/>
    <property type="match status" value="1"/>
</dbReference>
<evidence type="ECO:0000256" key="1">
    <source>
        <dbReference type="ARBA" id="ARBA00022737"/>
    </source>
</evidence>
<proteinExistence type="predicted"/>
<evidence type="ECO:0000256" key="2">
    <source>
        <dbReference type="ARBA" id="ARBA00023043"/>
    </source>
</evidence>
<organism evidence="4 5">
    <name type="scientific">Mytilus coruscus</name>
    <name type="common">Sea mussel</name>
    <dbReference type="NCBI Taxonomy" id="42192"/>
    <lineage>
        <taxon>Eukaryota</taxon>
        <taxon>Metazoa</taxon>
        <taxon>Spiralia</taxon>
        <taxon>Lophotrochozoa</taxon>
        <taxon>Mollusca</taxon>
        <taxon>Bivalvia</taxon>
        <taxon>Autobranchia</taxon>
        <taxon>Pteriomorphia</taxon>
        <taxon>Mytilida</taxon>
        <taxon>Mytiloidea</taxon>
        <taxon>Mytilidae</taxon>
        <taxon>Mytilinae</taxon>
        <taxon>Mytilus</taxon>
    </lineage>
</organism>
<dbReference type="SUPFAM" id="SSF48403">
    <property type="entry name" value="Ankyrin repeat"/>
    <property type="match status" value="1"/>
</dbReference>
<evidence type="ECO:0000313" key="4">
    <source>
        <dbReference type="EMBL" id="CAC5360212.1"/>
    </source>
</evidence>
<dbReference type="PANTHER" id="PTHR24198:SF165">
    <property type="entry name" value="ANKYRIN REPEAT-CONTAINING PROTEIN-RELATED"/>
    <property type="match status" value="1"/>
</dbReference>
<dbReference type="AlphaFoldDB" id="A0A6J8A2C5"/>
<feature type="repeat" description="ANK" evidence="3">
    <location>
        <begin position="66"/>
        <end position="98"/>
    </location>
</feature>
<name>A0A6J8A2C5_MYTCO</name>
<protein>
    <submittedName>
        <fullName evidence="4">Uncharacterized protein</fullName>
    </submittedName>
</protein>
<dbReference type="PROSITE" id="PS50088">
    <property type="entry name" value="ANK_REPEAT"/>
    <property type="match status" value="1"/>
</dbReference>
<dbReference type="InterPro" id="IPR002110">
    <property type="entry name" value="Ankyrin_rpt"/>
</dbReference>
<dbReference type="EMBL" id="CACVKT020000551">
    <property type="protein sequence ID" value="CAC5360212.1"/>
    <property type="molecule type" value="Genomic_DNA"/>
</dbReference>
<dbReference type="Gene3D" id="1.25.40.20">
    <property type="entry name" value="Ankyrin repeat-containing domain"/>
    <property type="match status" value="1"/>
</dbReference>
<dbReference type="OrthoDB" id="194358at2759"/>
<gene>
    <name evidence="4" type="ORF">MCOR_2766</name>
</gene>
<dbReference type="InterPro" id="IPR036770">
    <property type="entry name" value="Ankyrin_rpt-contain_sf"/>
</dbReference>
<evidence type="ECO:0000313" key="5">
    <source>
        <dbReference type="Proteomes" id="UP000507470"/>
    </source>
</evidence>
<keyword evidence="1" id="KW-0677">Repeat</keyword>